<evidence type="ECO:0000256" key="1">
    <source>
        <dbReference type="ARBA" id="ARBA00004116"/>
    </source>
</evidence>
<evidence type="ECO:0000256" key="4">
    <source>
        <dbReference type="ARBA" id="ARBA00023180"/>
    </source>
</evidence>
<dbReference type="PANTHER" id="PTHR10426">
    <property type="entry name" value="STRICTOSIDINE SYNTHASE-RELATED"/>
    <property type="match status" value="1"/>
</dbReference>
<dbReference type="SUPFAM" id="SSF63829">
    <property type="entry name" value="Calcium-dependent phosphotriesterase"/>
    <property type="match status" value="1"/>
</dbReference>
<dbReference type="PANTHER" id="PTHR10426:SF79">
    <property type="entry name" value="PROTEIN STRICTOSIDINE SYNTHASE-LIKE 2"/>
    <property type="match status" value="1"/>
</dbReference>
<evidence type="ECO:0000313" key="7">
    <source>
        <dbReference type="Proteomes" id="UP000652761"/>
    </source>
</evidence>
<keyword evidence="4" id="KW-0325">Glycoprotein</keyword>
<proteinExistence type="inferred from homology"/>
<name>A0A843WPH1_COLES</name>
<dbReference type="InterPro" id="IPR011042">
    <property type="entry name" value="6-blade_b-propeller_TolB-like"/>
</dbReference>
<sequence length="120" mass="13533">MVVHGVTFRFTNGIDIDQETGTVYMEFILATIAGDKTGRLMRYDPTMGELRVLLDELSFPNGVALSRDDNFLLVVETIPCRVLRYWLRTPRAGTVEVLLQRAEEEFGFGYETGVILPAIC</sequence>
<evidence type="ECO:0000313" key="6">
    <source>
        <dbReference type="EMBL" id="MQM05914.1"/>
    </source>
</evidence>
<evidence type="ECO:0000256" key="3">
    <source>
        <dbReference type="ARBA" id="ARBA00022554"/>
    </source>
</evidence>
<dbReference type="GO" id="GO:0012505">
    <property type="term" value="C:endomembrane system"/>
    <property type="evidence" value="ECO:0007669"/>
    <property type="project" value="TreeGrafter"/>
</dbReference>
<reference evidence="6" key="1">
    <citation type="submission" date="2017-07" db="EMBL/GenBank/DDBJ databases">
        <title>Taro Niue Genome Assembly and Annotation.</title>
        <authorList>
            <person name="Atibalentja N."/>
            <person name="Keating K."/>
            <person name="Fields C.J."/>
        </authorList>
    </citation>
    <scope>NUCLEOTIDE SEQUENCE</scope>
    <source>
        <strain evidence="6">Niue_2</strain>
        <tissue evidence="6">Leaf</tissue>
    </source>
</reference>
<comment type="subcellular location">
    <subcellularLocation>
        <location evidence="1">Vacuole</location>
    </subcellularLocation>
</comment>
<dbReference type="Proteomes" id="UP000652761">
    <property type="component" value="Unassembled WGS sequence"/>
</dbReference>
<dbReference type="GO" id="GO:0016787">
    <property type="term" value="F:hydrolase activity"/>
    <property type="evidence" value="ECO:0007669"/>
    <property type="project" value="TreeGrafter"/>
</dbReference>
<accession>A0A843WPH1</accession>
<dbReference type="Gene3D" id="2.120.10.30">
    <property type="entry name" value="TolB, C-terminal domain"/>
    <property type="match status" value="1"/>
</dbReference>
<dbReference type="GO" id="GO:0005773">
    <property type="term" value="C:vacuole"/>
    <property type="evidence" value="ECO:0007669"/>
    <property type="project" value="UniProtKB-SubCell"/>
</dbReference>
<dbReference type="Pfam" id="PF03088">
    <property type="entry name" value="Str_synth"/>
    <property type="match status" value="1"/>
</dbReference>
<organism evidence="6 7">
    <name type="scientific">Colocasia esculenta</name>
    <name type="common">Wild taro</name>
    <name type="synonym">Arum esculentum</name>
    <dbReference type="NCBI Taxonomy" id="4460"/>
    <lineage>
        <taxon>Eukaryota</taxon>
        <taxon>Viridiplantae</taxon>
        <taxon>Streptophyta</taxon>
        <taxon>Embryophyta</taxon>
        <taxon>Tracheophyta</taxon>
        <taxon>Spermatophyta</taxon>
        <taxon>Magnoliopsida</taxon>
        <taxon>Liliopsida</taxon>
        <taxon>Araceae</taxon>
        <taxon>Aroideae</taxon>
        <taxon>Colocasieae</taxon>
        <taxon>Colocasia</taxon>
    </lineage>
</organism>
<evidence type="ECO:0000259" key="5">
    <source>
        <dbReference type="Pfam" id="PF03088"/>
    </source>
</evidence>
<keyword evidence="3" id="KW-0926">Vacuole</keyword>
<dbReference type="InterPro" id="IPR018119">
    <property type="entry name" value="Strictosidine_synth_cons-reg"/>
</dbReference>
<dbReference type="AlphaFoldDB" id="A0A843WPH1"/>
<protein>
    <recommendedName>
        <fullName evidence="5">Strictosidine synthase conserved region domain-containing protein</fullName>
    </recommendedName>
</protein>
<dbReference type="EMBL" id="NMUH01003499">
    <property type="protein sequence ID" value="MQM05914.1"/>
    <property type="molecule type" value="Genomic_DNA"/>
</dbReference>
<evidence type="ECO:0000256" key="2">
    <source>
        <dbReference type="ARBA" id="ARBA00009191"/>
    </source>
</evidence>
<dbReference type="OrthoDB" id="5307922at2759"/>
<feature type="domain" description="Strictosidine synthase conserved region" evidence="5">
    <location>
        <begin position="22"/>
        <end position="88"/>
    </location>
</feature>
<keyword evidence="7" id="KW-1185">Reference proteome</keyword>
<comment type="caution">
    <text evidence="6">The sequence shown here is derived from an EMBL/GenBank/DDBJ whole genome shotgun (WGS) entry which is preliminary data.</text>
</comment>
<gene>
    <name evidence="6" type="ORF">Taro_038732</name>
</gene>
<comment type="similarity">
    <text evidence="2">Belongs to the strictosidine synthase family.</text>
</comment>